<dbReference type="Gene3D" id="3.40.50.720">
    <property type="entry name" value="NAD(P)-binding Rossmann-like Domain"/>
    <property type="match status" value="1"/>
</dbReference>
<sequence length="138" mass="14320">MMRSARIFPPKTVSVVGRFNFVLFSSSAGTLGSAGQANYAAADAHLDALAIHRHAQGLPATSIAWGRWAGNGLAAEETATKRLERDGIGAMAPEDALAALEKVLAQDEPCPLVIGRGLGVLRSPLDGRSAFSPALRAA</sequence>
<evidence type="ECO:0000256" key="1">
    <source>
        <dbReference type="ARBA" id="ARBA00022450"/>
    </source>
</evidence>
<evidence type="ECO:0000259" key="3">
    <source>
        <dbReference type="Pfam" id="PF08659"/>
    </source>
</evidence>
<evidence type="ECO:0000313" key="4">
    <source>
        <dbReference type="EMBL" id="MDQ0935278.1"/>
    </source>
</evidence>
<reference evidence="4 5" key="1">
    <citation type="submission" date="2023-07" db="EMBL/GenBank/DDBJ databases">
        <title>Comparative genomics of wheat-associated soil bacteria to identify genetic determinants of phenazine resistance.</title>
        <authorList>
            <person name="Mouncey N."/>
        </authorList>
    </citation>
    <scope>NUCLEOTIDE SEQUENCE [LARGE SCALE GENOMIC DNA]</scope>
    <source>
        <strain evidence="4 5">W2I16</strain>
    </source>
</reference>
<dbReference type="Proteomes" id="UP001223072">
    <property type="component" value="Unassembled WGS sequence"/>
</dbReference>
<keyword evidence="5" id="KW-1185">Reference proteome</keyword>
<keyword evidence="2" id="KW-0597">Phosphoprotein</keyword>
<dbReference type="PANTHER" id="PTHR43775">
    <property type="entry name" value="FATTY ACID SYNTHASE"/>
    <property type="match status" value="1"/>
</dbReference>
<proteinExistence type="predicted"/>
<feature type="domain" description="Ketoreductase (KR)" evidence="3">
    <location>
        <begin position="21"/>
        <end position="69"/>
    </location>
</feature>
<keyword evidence="1" id="KW-0596">Phosphopantetheine</keyword>
<dbReference type="InterPro" id="IPR013968">
    <property type="entry name" value="PKS_KR"/>
</dbReference>
<name>A0ABU0RU84_9ACTN</name>
<gene>
    <name evidence="4" type="ORF">QFZ49_005250</name>
</gene>
<evidence type="ECO:0000313" key="5">
    <source>
        <dbReference type="Proteomes" id="UP001223072"/>
    </source>
</evidence>
<dbReference type="Pfam" id="PF08659">
    <property type="entry name" value="KR"/>
    <property type="match status" value="1"/>
</dbReference>
<dbReference type="InterPro" id="IPR036291">
    <property type="entry name" value="NAD(P)-bd_dom_sf"/>
</dbReference>
<comment type="caution">
    <text evidence="4">The sequence shown here is derived from an EMBL/GenBank/DDBJ whole genome shotgun (WGS) entry which is preliminary data.</text>
</comment>
<dbReference type="PANTHER" id="PTHR43775:SF37">
    <property type="entry name" value="SI:DKEY-61P9.11"/>
    <property type="match status" value="1"/>
</dbReference>
<dbReference type="InterPro" id="IPR050091">
    <property type="entry name" value="PKS_NRPS_Biosynth_Enz"/>
</dbReference>
<organism evidence="4 5">
    <name type="scientific">Streptomyces turgidiscabies</name>
    <dbReference type="NCBI Taxonomy" id="85558"/>
    <lineage>
        <taxon>Bacteria</taxon>
        <taxon>Bacillati</taxon>
        <taxon>Actinomycetota</taxon>
        <taxon>Actinomycetes</taxon>
        <taxon>Kitasatosporales</taxon>
        <taxon>Streptomycetaceae</taxon>
        <taxon>Streptomyces</taxon>
    </lineage>
</organism>
<protein>
    <recommendedName>
        <fullName evidence="3">Ketoreductase (KR) domain-containing protein</fullName>
    </recommendedName>
</protein>
<dbReference type="EMBL" id="JAUSZS010000007">
    <property type="protein sequence ID" value="MDQ0935278.1"/>
    <property type="molecule type" value="Genomic_DNA"/>
</dbReference>
<accession>A0ABU0RU84</accession>
<dbReference type="SUPFAM" id="SSF51735">
    <property type="entry name" value="NAD(P)-binding Rossmann-fold domains"/>
    <property type="match status" value="1"/>
</dbReference>
<evidence type="ECO:0000256" key="2">
    <source>
        <dbReference type="ARBA" id="ARBA00022553"/>
    </source>
</evidence>